<feature type="region of interest" description="Disordered" evidence="1">
    <location>
        <begin position="1"/>
        <end position="25"/>
    </location>
</feature>
<name>A0AA40KQH5_9HYME</name>
<evidence type="ECO:0000256" key="1">
    <source>
        <dbReference type="SAM" id="MobiDB-lite"/>
    </source>
</evidence>
<evidence type="ECO:0000313" key="2">
    <source>
        <dbReference type="EMBL" id="KAK1129014.1"/>
    </source>
</evidence>
<dbReference type="AlphaFoldDB" id="A0AA40KQH5"/>
<keyword evidence="3" id="KW-1185">Reference proteome</keyword>
<dbReference type="EMBL" id="JAHYIQ010000009">
    <property type="protein sequence ID" value="KAK1129014.1"/>
    <property type="molecule type" value="Genomic_DNA"/>
</dbReference>
<feature type="compositionally biased region" description="Basic and acidic residues" evidence="1">
    <location>
        <begin position="1"/>
        <end position="10"/>
    </location>
</feature>
<organism evidence="2 3">
    <name type="scientific">Melipona bicolor</name>
    <dbReference type="NCBI Taxonomy" id="60889"/>
    <lineage>
        <taxon>Eukaryota</taxon>
        <taxon>Metazoa</taxon>
        <taxon>Ecdysozoa</taxon>
        <taxon>Arthropoda</taxon>
        <taxon>Hexapoda</taxon>
        <taxon>Insecta</taxon>
        <taxon>Pterygota</taxon>
        <taxon>Neoptera</taxon>
        <taxon>Endopterygota</taxon>
        <taxon>Hymenoptera</taxon>
        <taxon>Apocrita</taxon>
        <taxon>Aculeata</taxon>
        <taxon>Apoidea</taxon>
        <taxon>Anthophila</taxon>
        <taxon>Apidae</taxon>
        <taxon>Melipona</taxon>
    </lineage>
</organism>
<evidence type="ECO:0000313" key="3">
    <source>
        <dbReference type="Proteomes" id="UP001177670"/>
    </source>
</evidence>
<reference evidence="2" key="1">
    <citation type="submission" date="2021-10" db="EMBL/GenBank/DDBJ databases">
        <title>Melipona bicolor Genome sequencing and assembly.</title>
        <authorList>
            <person name="Araujo N.S."/>
            <person name="Arias M.C."/>
        </authorList>
    </citation>
    <scope>NUCLEOTIDE SEQUENCE</scope>
    <source>
        <strain evidence="2">USP_2M_L1-L4_2017</strain>
        <tissue evidence="2">Whole body</tissue>
    </source>
</reference>
<gene>
    <name evidence="2" type="ORF">K0M31_020148</name>
</gene>
<proteinExistence type="predicted"/>
<dbReference type="Proteomes" id="UP001177670">
    <property type="component" value="Unassembled WGS sequence"/>
</dbReference>
<accession>A0AA40KQH5</accession>
<comment type="caution">
    <text evidence="2">The sequence shown here is derived from an EMBL/GenBank/DDBJ whole genome shotgun (WGS) entry which is preliminary data.</text>
</comment>
<sequence>MQEPVSDVRQRPWQTGILPTGNRAKRCSNNPSNGIAKCNTTYHLKAIDASCSIIKSDMHK</sequence>
<protein>
    <submittedName>
        <fullName evidence="2">Uncharacterized protein</fullName>
    </submittedName>
</protein>